<evidence type="ECO:0000313" key="6">
    <source>
        <dbReference type="Proteomes" id="UP000282311"/>
    </source>
</evidence>
<accession>A0A3B0CK73</accession>
<dbReference type="GO" id="GO:0003700">
    <property type="term" value="F:DNA-binding transcription factor activity"/>
    <property type="evidence" value="ECO:0007669"/>
    <property type="project" value="InterPro"/>
</dbReference>
<sequence>MRFPFYLAIIAQSRLYFVTVKLHFIFFLLKAIAVNFLLSYNESIFLRTRGWDHMKPRIDRPNFRCNQFYFLHKEWQNVPVQHYHAHEGIEFLYIHEGSGRLILDDRLYTLGPRALVFFQPYQPHLLSYELPYLRSLVKFKLPLSDPFIQLFPRLCDFFGVLEKSVAKQQIFQLDPKQDKELSGHLALLDEALRAVTLHEQKEQFHVFLLQFMSFLKLRIFIEVDTVARPFPLRHAHYPEKVWEWVNLHFKEPFHLNKLALDLHLSASYLSGLFRQYTGSTITEYITKRRLDEACLLLQTTSLPIDQVGKNSGFRNAAYFCRSFKKRYGLTPQQYRIQSAQSFESFMPSTR</sequence>
<dbReference type="Gene3D" id="1.10.10.60">
    <property type="entry name" value="Homeodomain-like"/>
    <property type="match status" value="2"/>
</dbReference>
<dbReference type="InterPro" id="IPR014710">
    <property type="entry name" value="RmlC-like_jellyroll"/>
</dbReference>
<dbReference type="PANTHER" id="PTHR43280:SF2">
    <property type="entry name" value="HTH-TYPE TRANSCRIPTIONAL REGULATOR EXSA"/>
    <property type="match status" value="1"/>
</dbReference>
<proteinExistence type="predicted"/>
<name>A0A3B0CK73_9BACL</name>
<evidence type="ECO:0000256" key="1">
    <source>
        <dbReference type="ARBA" id="ARBA00023015"/>
    </source>
</evidence>
<dbReference type="InterPro" id="IPR011051">
    <property type="entry name" value="RmlC_Cupin_sf"/>
</dbReference>
<evidence type="ECO:0000259" key="4">
    <source>
        <dbReference type="PROSITE" id="PS01124"/>
    </source>
</evidence>
<reference evidence="5 6" key="1">
    <citation type="journal article" date="2007" name="Int. J. Syst. Evol. Microbiol.">
        <title>Paenibacillus ginsengarvi sp. nov., isolated from soil from ginseng cultivation.</title>
        <authorList>
            <person name="Yoon M.H."/>
            <person name="Ten L.N."/>
            <person name="Im W.T."/>
        </authorList>
    </citation>
    <scope>NUCLEOTIDE SEQUENCE [LARGE SCALE GENOMIC DNA]</scope>
    <source>
        <strain evidence="5 6">KCTC 13059</strain>
    </source>
</reference>
<dbReference type="SUPFAM" id="SSF46689">
    <property type="entry name" value="Homeodomain-like"/>
    <property type="match status" value="2"/>
</dbReference>
<keyword evidence="3" id="KW-0804">Transcription</keyword>
<organism evidence="5 6">
    <name type="scientific">Paenibacillus ginsengarvi</name>
    <dbReference type="NCBI Taxonomy" id="400777"/>
    <lineage>
        <taxon>Bacteria</taxon>
        <taxon>Bacillati</taxon>
        <taxon>Bacillota</taxon>
        <taxon>Bacilli</taxon>
        <taxon>Bacillales</taxon>
        <taxon>Paenibacillaceae</taxon>
        <taxon>Paenibacillus</taxon>
    </lineage>
</organism>
<feature type="domain" description="HTH araC/xylS-type" evidence="4">
    <location>
        <begin position="239"/>
        <end position="337"/>
    </location>
</feature>
<dbReference type="SMART" id="SM00342">
    <property type="entry name" value="HTH_ARAC"/>
    <property type="match status" value="1"/>
</dbReference>
<dbReference type="AlphaFoldDB" id="A0A3B0CK73"/>
<dbReference type="Proteomes" id="UP000282311">
    <property type="component" value="Unassembled WGS sequence"/>
</dbReference>
<dbReference type="EMBL" id="RBAH01000003">
    <property type="protein sequence ID" value="RKN85803.1"/>
    <property type="molecule type" value="Genomic_DNA"/>
</dbReference>
<dbReference type="Gene3D" id="2.60.120.10">
    <property type="entry name" value="Jelly Rolls"/>
    <property type="match status" value="1"/>
</dbReference>
<dbReference type="PRINTS" id="PR00032">
    <property type="entry name" value="HTHARAC"/>
</dbReference>
<dbReference type="SUPFAM" id="SSF51182">
    <property type="entry name" value="RmlC-like cupins"/>
    <property type="match status" value="1"/>
</dbReference>
<comment type="caution">
    <text evidence="5">The sequence shown here is derived from an EMBL/GenBank/DDBJ whole genome shotgun (WGS) entry which is preliminary data.</text>
</comment>
<dbReference type="InterPro" id="IPR009057">
    <property type="entry name" value="Homeodomain-like_sf"/>
</dbReference>
<evidence type="ECO:0000313" key="5">
    <source>
        <dbReference type="EMBL" id="RKN85803.1"/>
    </source>
</evidence>
<keyword evidence="1" id="KW-0805">Transcription regulation</keyword>
<dbReference type="GO" id="GO:0043565">
    <property type="term" value="F:sequence-specific DNA binding"/>
    <property type="evidence" value="ECO:0007669"/>
    <property type="project" value="InterPro"/>
</dbReference>
<keyword evidence="6" id="KW-1185">Reference proteome</keyword>
<dbReference type="Pfam" id="PF07883">
    <property type="entry name" value="Cupin_2"/>
    <property type="match status" value="1"/>
</dbReference>
<dbReference type="PROSITE" id="PS01124">
    <property type="entry name" value="HTH_ARAC_FAMILY_2"/>
    <property type="match status" value="1"/>
</dbReference>
<evidence type="ECO:0000256" key="3">
    <source>
        <dbReference type="ARBA" id="ARBA00023163"/>
    </source>
</evidence>
<dbReference type="PANTHER" id="PTHR43280">
    <property type="entry name" value="ARAC-FAMILY TRANSCRIPTIONAL REGULATOR"/>
    <property type="match status" value="1"/>
</dbReference>
<dbReference type="Pfam" id="PF12833">
    <property type="entry name" value="HTH_18"/>
    <property type="match status" value="1"/>
</dbReference>
<keyword evidence="2" id="KW-0238">DNA-binding</keyword>
<evidence type="ECO:0000256" key="2">
    <source>
        <dbReference type="ARBA" id="ARBA00023125"/>
    </source>
</evidence>
<gene>
    <name evidence="5" type="ORF">D7M11_05560</name>
</gene>
<protein>
    <submittedName>
        <fullName evidence="5">AraC family transcriptional regulator</fullName>
    </submittedName>
</protein>
<dbReference type="InterPro" id="IPR018060">
    <property type="entry name" value="HTH_AraC"/>
</dbReference>
<dbReference type="InterPro" id="IPR020449">
    <property type="entry name" value="Tscrpt_reg_AraC-type_HTH"/>
</dbReference>
<dbReference type="InterPro" id="IPR013096">
    <property type="entry name" value="Cupin_2"/>
</dbReference>